<proteinExistence type="predicted"/>
<accession>A0A915KUQ3</accession>
<reference evidence="2" key="1">
    <citation type="submission" date="2022-11" db="UniProtKB">
        <authorList>
            <consortium name="WormBaseParasite"/>
        </authorList>
    </citation>
    <scope>IDENTIFICATION</scope>
</reference>
<sequence>MLINLTKYAINETQETFMFILDNKKRKKSPKSASKKIENIVAGDTSIKRALSAEKSWNIDTRRHSKD</sequence>
<keyword evidence="1" id="KW-1185">Reference proteome</keyword>
<organism evidence="1 2">
    <name type="scientific">Romanomermis culicivorax</name>
    <name type="common">Nematode worm</name>
    <dbReference type="NCBI Taxonomy" id="13658"/>
    <lineage>
        <taxon>Eukaryota</taxon>
        <taxon>Metazoa</taxon>
        <taxon>Ecdysozoa</taxon>
        <taxon>Nematoda</taxon>
        <taxon>Enoplea</taxon>
        <taxon>Dorylaimia</taxon>
        <taxon>Mermithida</taxon>
        <taxon>Mermithoidea</taxon>
        <taxon>Mermithidae</taxon>
        <taxon>Romanomermis</taxon>
    </lineage>
</organism>
<evidence type="ECO:0000313" key="1">
    <source>
        <dbReference type="Proteomes" id="UP000887565"/>
    </source>
</evidence>
<dbReference type="WBParaSite" id="nRc.2.0.1.t42206-RA">
    <property type="protein sequence ID" value="nRc.2.0.1.t42206-RA"/>
    <property type="gene ID" value="nRc.2.0.1.g42206"/>
</dbReference>
<protein>
    <submittedName>
        <fullName evidence="2">Uncharacterized protein</fullName>
    </submittedName>
</protein>
<dbReference type="Proteomes" id="UP000887565">
    <property type="component" value="Unplaced"/>
</dbReference>
<evidence type="ECO:0000313" key="2">
    <source>
        <dbReference type="WBParaSite" id="nRc.2.0.1.t42206-RA"/>
    </source>
</evidence>
<name>A0A915KUQ3_ROMCU</name>
<dbReference type="AlphaFoldDB" id="A0A915KUQ3"/>